<sequence length="274" mass="31191">MIMFKVVSSLESNCDQLTNATLFYKIKTSTKYRAISLLPNDSFTVFPADEKTENEIKRVVEHNEGYVSSSEIYKILVKGPNTCSSQKISLTVSVVVNVILIVVIIVFAIILWRLRYSVYIISCCLFVCVCVRVCVRACVCVCACVCGCVYIYIYIYIYILIKFYRQKKLEHNSNSISMLPTNKTYEAITVFTIDREAVNVAPSPEYSVQRHDNSNVLQDRDDPVNNEEGIHYEDISANIKGEEIGQSQYEGLSDQGHRIYQNNMISGLYAELKK</sequence>
<evidence type="ECO:0000313" key="2">
    <source>
        <dbReference type="EMBL" id="KAK2140245.1"/>
    </source>
</evidence>
<keyword evidence="1" id="KW-0472">Membrane</keyword>
<keyword evidence="1" id="KW-1133">Transmembrane helix</keyword>
<gene>
    <name evidence="2" type="ORF">LSH36_1424g00035</name>
</gene>
<dbReference type="EMBL" id="JAODUP010001423">
    <property type="protein sequence ID" value="KAK2140245.1"/>
    <property type="molecule type" value="Genomic_DNA"/>
</dbReference>
<evidence type="ECO:0000256" key="1">
    <source>
        <dbReference type="SAM" id="Phobius"/>
    </source>
</evidence>
<organism evidence="2 3">
    <name type="scientific">Paralvinella palmiformis</name>
    <dbReference type="NCBI Taxonomy" id="53620"/>
    <lineage>
        <taxon>Eukaryota</taxon>
        <taxon>Metazoa</taxon>
        <taxon>Spiralia</taxon>
        <taxon>Lophotrochozoa</taxon>
        <taxon>Annelida</taxon>
        <taxon>Polychaeta</taxon>
        <taxon>Sedentaria</taxon>
        <taxon>Canalipalpata</taxon>
        <taxon>Terebellida</taxon>
        <taxon>Terebelliformia</taxon>
        <taxon>Alvinellidae</taxon>
        <taxon>Paralvinella</taxon>
    </lineage>
</organism>
<feature type="transmembrane region" description="Helical" evidence="1">
    <location>
        <begin position="140"/>
        <end position="161"/>
    </location>
</feature>
<protein>
    <submittedName>
        <fullName evidence="2">Uncharacterized protein</fullName>
    </submittedName>
</protein>
<comment type="caution">
    <text evidence="2">The sequence shown here is derived from an EMBL/GenBank/DDBJ whole genome shotgun (WGS) entry which is preliminary data.</text>
</comment>
<keyword evidence="1" id="KW-0812">Transmembrane</keyword>
<dbReference type="AlphaFoldDB" id="A0AAD9MP24"/>
<proteinExistence type="predicted"/>
<keyword evidence="3" id="KW-1185">Reference proteome</keyword>
<feature type="transmembrane region" description="Helical" evidence="1">
    <location>
        <begin position="116"/>
        <end position="135"/>
    </location>
</feature>
<name>A0AAD9MP24_9ANNE</name>
<feature type="transmembrane region" description="Helical" evidence="1">
    <location>
        <begin position="88"/>
        <end position="110"/>
    </location>
</feature>
<dbReference type="Proteomes" id="UP001208570">
    <property type="component" value="Unassembled WGS sequence"/>
</dbReference>
<accession>A0AAD9MP24</accession>
<evidence type="ECO:0000313" key="3">
    <source>
        <dbReference type="Proteomes" id="UP001208570"/>
    </source>
</evidence>
<reference evidence="2" key="1">
    <citation type="journal article" date="2023" name="Mol. Biol. Evol.">
        <title>Third-Generation Sequencing Reveals the Adaptive Role of the Epigenome in Three Deep-Sea Polychaetes.</title>
        <authorList>
            <person name="Perez M."/>
            <person name="Aroh O."/>
            <person name="Sun Y."/>
            <person name="Lan Y."/>
            <person name="Juniper S.K."/>
            <person name="Young C.R."/>
            <person name="Angers B."/>
            <person name="Qian P.Y."/>
        </authorList>
    </citation>
    <scope>NUCLEOTIDE SEQUENCE</scope>
    <source>
        <strain evidence="2">P08H-3</strain>
    </source>
</reference>